<dbReference type="Proteomes" id="UP000199063">
    <property type="component" value="Unassembled WGS sequence"/>
</dbReference>
<gene>
    <name evidence="1" type="ORF">SAMN05444921_11490</name>
</gene>
<protein>
    <submittedName>
        <fullName evidence="1">Uncharacterized protein</fullName>
    </submittedName>
</protein>
<keyword evidence="2" id="KW-1185">Reference proteome</keyword>
<evidence type="ECO:0000313" key="2">
    <source>
        <dbReference type="Proteomes" id="UP000199063"/>
    </source>
</evidence>
<accession>A0A1G9WMA8</accession>
<dbReference type="AlphaFoldDB" id="A0A1G9WMA8"/>
<dbReference type="RefSeq" id="WP_093657140.1">
    <property type="nucleotide sequence ID" value="NZ_FNHI01000014.1"/>
</dbReference>
<proteinExistence type="predicted"/>
<dbReference type="GeneID" id="40831505"/>
<dbReference type="STRING" id="1196353.SAMN05444921_11490"/>
<evidence type="ECO:0000313" key="1">
    <source>
        <dbReference type="EMBL" id="SDM85664.1"/>
    </source>
</evidence>
<sequence>MGTRPGAQRGGYVPRAAKTIRRLAMDHGYPVPDLPPVKEWTDYEQSLWAAYWQSPQAACWGDELRPVVAALVTLQAKQMVSSIAAHESKFVADTLDSLGVTPTAMARLGWELEDD</sequence>
<organism evidence="1 2">
    <name type="scientific">Streptomyces wuyuanensis</name>
    <dbReference type="NCBI Taxonomy" id="1196353"/>
    <lineage>
        <taxon>Bacteria</taxon>
        <taxon>Bacillati</taxon>
        <taxon>Actinomycetota</taxon>
        <taxon>Actinomycetes</taxon>
        <taxon>Kitasatosporales</taxon>
        <taxon>Streptomycetaceae</taxon>
        <taxon>Streptomyces</taxon>
    </lineage>
</organism>
<reference evidence="2" key="1">
    <citation type="submission" date="2016-10" db="EMBL/GenBank/DDBJ databases">
        <authorList>
            <person name="Varghese N."/>
            <person name="Submissions S."/>
        </authorList>
    </citation>
    <scope>NUCLEOTIDE SEQUENCE [LARGE SCALE GENOMIC DNA]</scope>
    <source>
        <strain evidence="2">CGMCC 4.7042</strain>
    </source>
</reference>
<dbReference type="OrthoDB" id="3391752at2"/>
<name>A0A1G9WMA8_9ACTN</name>
<dbReference type="EMBL" id="FNHI01000014">
    <property type="protein sequence ID" value="SDM85664.1"/>
    <property type="molecule type" value="Genomic_DNA"/>
</dbReference>